<dbReference type="KEGG" id="mlr:MELLADRAFT_108727"/>
<dbReference type="HOGENOM" id="CLU_083964_0_0_1"/>
<feature type="compositionally biased region" description="Low complexity" evidence="1">
    <location>
        <begin position="13"/>
        <end position="23"/>
    </location>
</feature>
<feature type="region of interest" description="Disordered" evidence="1">
    <location>
        <begin position="90"/>
        <end position="116"/>
    </location>
</feature>
<evidence type="ECO:0000256" key="2">
    <source>
        <dbReference type="SAM" id="Phobius"/>
    </source>
</evidence>
<dbReference type="VEuPathDB" id="FungiDB:MELLADRAFT_108727"/>
<protein>
    <recommendedName>
        <fullName evidence="3">DUF7719 domain-containing protein</fullName>
    </recommendedName>
</protein>
<evidence type="ECO:0000313" key="4">
    <source>
        <dbReference type="EMBL" id="EGG04099.1"/>
    </source>
</evidence>
<feature type="compositionally biased region" description="Acidic residues" evidence="1">
    <location>
        <begin position="102"/>
        <end position="116"/>
    </location>
</feature>
<dbReference type="InterPro" id="IPR056136">
    <property type="entry name" value="DUF7719"/>
</dbReference>
<evidence type="ECO:0000256" key="1">
    <source>
        <dbReference type="SAM" id="MobiDB-lite"/>
    </source>
</evidence>
<dbReference type="AlphaFoldDB" id="F4RU18"/>
<dbReference type="Pfam" id="PF24841">
    <property type="entry name" value="DUF7719"/>
    <property type="match status" value="1"/>
</dbReference>
<keyword evidence="2" id="KW-0812">Transmembrane</keyword>
<feature type="domain" description="DUF7719" evidence="3">
    <location>
        <begin position="188"/>
        <end position="253"/>
    </location>
</feature>
<feature type="transmembrane region" description="Helical" evidence="2">
    <location>
        <begin position="129"/>
        <end position="150"/>
    </location>
</feature>
<organism evidence="5">
    <name type="scientific">Melampsora larici-populina (strain 98AG31 / pathotype 3-4-7)</name>
    <name type="common">Poplar leaf rust fungus</name>
    <dbReference type="NCBI Taxonomy" id="747676"/>
    <lineage>
        <taxon>Eukaryota</taxon>
        <taxon>Fungi</taxon>
        <taxon>Dikarya</taxon>
        <taxon>Basidiomycota</taxon>
        <taxon>Pucciniomycotina</taxon>
        <taxon>Pucciniomycetes</taxon>
        <taxon>Pucciniales</taxon>
        <taxon>Melampsoraceae</taxon>
        <taxon>Melampsora</taxon>
    </lineage>
</organism>
<dbReference type="RefSeq" id="XP_007412560.1">
    <property type="nucleotide sequence ID" value="XM_007412498.1"/>
</dbReference>
<dbReference type="PANTHER" id="PTHR37846:SF1">
    <property type="entry name" value="DEACETYLASE-LIKE PROTEIN"/>
    <property type="match status" value="1"/>
</dbReference>
<proteinExistence type="predicted"/>
<sequence length="256" mass="28893">MTQLPQQSKLNKPTKSSPKSSTKQVTSIKKDNQPRIQSDDDDSGAESSSGLFDISQADQMKLIEQTGILSRIPMSKPSQTKRDSQKPLLEFAKHEIPKLTPESDESSTEEEEEESDTLPLWVDRAFDTFLWTIPFCTIFICLDVAIHAQYGQEVSFNTELKRLVNVAPSLIVLIHFTLHSPKHLFTRFTLFGLSAIGGSYMVFVMNKYSYLLVMKQTPALGTLWIYSVVRMDLIDAVISLVIVAGWCWVKKLSLMV</sequence>
<keyword evidence="2" id="KW-1133">Transmembrane helix</keyword>
<feature type="compositionally biased region" description="Polar residues" evidence="1">
    <location>
        <begin position="1"/>
        <end position="11"/>
    </location>
</feature>
<dbReference type="OrthoDB" id="5597489at2759"/>
<dbReference type="InParanoid" id="F4RU18"/>
<dbReference type="GeneID" id="18923554"/>
<dbReference type="eggNOG" id="ENOG502S6U5">
    <property type="taxonomic scope" value="Eukaryota"/>
</dbReference>
<evidence type="ECO:0000259" key="3">
    <source>
        <dbReference type="Pfam" id="PF24841"/>
    </source>
</evidence>
<evidence type="ECO:0000313" key="5">
    <source>
        <dbReference type="Proteomes" id="UP000001072"/>
    </source>
</evidence>
<feature type="transmembrane region" description="Helical" evidence="2">
    <location>
        <begin position="223"/>
        <end position="249"/>
    </location>
</feature>
<name>F4RU18_MELLP</name>
<accession>F4RU18</accession>
<dbReference type="PANTHER" id="PTHR37846">
    <property type="entry name" value="YALI0B21296P"/>
    <property type="match status" value="1"/>
</dbReference>
<keyword evidence="2" id="KW-0472">Membrane</keyword>
<dbReference type="Proteomes" id="UP000001072">
    <property type="component" value="Unassembled WGS sequence"/>
</dbReference>
<feature type="transmembrane region" description="Helical" evidence="2">
    <location>
        <begin position="185"/>
        <end position="203"/>
    </location>
</feature>
<gene>
    <name evidence="4" type="ORF">MELLADRAFT_108727</name>
</gene>
<reference evidence="5" key="1">
    <citation type="journal article" date="2011" name="Proc. Natl. Acad. Sci. U.S.A.">
        <title>Obligate biotrophy features unraveled by the genomic analysis of rust fungi.</title>
        <authorList>
            <person name="Duplessis S."/>
            <person name="Cuomo C.A."/>
            <person name="Lin Y.-C."/>
            <person name="Aerts A."/>
            <person name="Tisserant E."/>
            <person name="Veneault-Fourrey C."/>
            <person name="Joly D.L."/>
            <person name="Hacquard S."/>
            <person name="Amselem J."/>
            <person name="Cantarel B.L."/>
            <person name="Chiu R."/>
            <person name="Coutinho P.M."/>
            <person name="Feau N."/>
            <person name="Field M."/>
            <person name="Frey P."/>
            <person name="Gelhaye E."/>
            <person name="Goldberg J."/>
            <person name="Grabherr M.G."/>
            <person name="Kodira C.D."/>
            <person name="Kohler A."/>
            <person name="Kuees U."/>
            <person name="Lindquist E.A."/>
            <person name="Lucas S.M."/>
            <person name="Mago R."/>
            <person name="Mauceli E."/>
            <person name="Morin E."/>
            <person name="Murat C."/>
            <person name="Pangilinan J.L."/>
            <person name="Park R."/>
            <person name="Pearson M."/>
            <person name="Quesneville H."/>
            <person name="Rouhier N."/>
            <person name="Sakthikumar S."/>
            <person name="Salamov A.A."/>
            <person name="Schmutz J."/>
            <person name="Selles B."/>
            <person name="Shapiro H."/>
            <person name="Tanguay P."/>
            <person name="Tuskan G.A."/>
            <person name="Henrissat B."/>
            <person name="Van de Peer Y."/>
            <person name="Rouze P."/>
            <person name="Ellis J.G."/>
            <person name="Dodds P.N."/>
            <person name="Schein J.E."/>
            <person name="Zhong S."/>
            <person name="Hamelin R.C."/>
            <person name="Grigoriev I.V."/>
            <person name="Szabo L.J."/>
            <person name="Martin F."/>
        </authorList>
    </citation>
    <scope>NUCLEOTIDE SEQUENCE [LARGE SCALE GENOMIC DNA]</scope>
    <source>
        <strain evidence="5">98AG31 / pathotype 3-4-7</strain>
    </source>
</reference>
<dbReference type="EMBL" id="GL883120">
    <property type="protein sequence ID" value="EGG04099.1"/>
    <property type="molecule type" value="Genomic_DNA"/>
</dbReference>
<feature type="region of interest" description="Disordered" evidence="1">
    <location>
        <begin position="1"/>
        <end position="57"/>
    </location>
</feature>
<keyword evidence="5" id="KW-1185">Reference proteome</keyword>